<evidence type="ECO:0000256" key="16">
    <source>
        <dbReference type="ARBA" id="ARBA00081049"/>
    </source>
</evidence>
<dbReference type="PANTHER" id="PTHR32309:SF32">
    <property type="entry name" value="TYROSINE-PROTEIN KINASE ETK-RELATED"/>
    <property type="match status" value="1"/>
</dbReference>
<gene>
    <name evidence="22" type="ORF">CRM94_06485</name>
</gene>
<dbReference type="FunFam" id="3.40.50.300:FF:000527">
    <property type="entry name" value="Tyrosine-protein kinase etk"/>
    <property type="match status" value="1"/>
</dbReference>
<keyword evidence="6" id="KW-0547">Nucleotide-binding</keyword>
<evidence type="ECO:0000313" key="22">
    <source>
        <dbReference type="EMBL" id="PEH41825.1"/>
    </source>
</evidence>
<evidence type="ECO:0000256" key="1">
    <source>
        <dbReference type="ARBA" id="ARBA00004429"/>
    </source>
</evidence>
<evidence type="ECO:0000256" key="4">
    <source>
        <dbReference type="ARBA" id="ARBA00022679"/>
    </source>
</evidence>
<keyword evidence="11" id="KW-0829">Tyrosine-protein kinase</keyword>
<dbReference type="EMBL" id="PDDY01000001">
    <property type="protein sequence ID" value="PEH41825.1"/>
    <property type="molecule type" value="Genomic_DNA"/>
</dbReference>
<organism evidence="22 23">
    <name type="scientific">Burkholderia gladioli</name>
    <name type="common">Pseudomonas marginata</name>
    <name type="synonym">Phytomonas marginata</name>
    <dbReference type="NCBI Taxonomy" id="28095"/>
    <lineage>
        <taxon>Bacteria</taxon>
        <taxon>Pseudomonadati</taxon>
        <taxon>Pseudomonadota</taxon>
        <taxon>Betaproteobacteria</taxon>
        <taxon>Burkholderiales</taxon>
        <taxon>Burkholderiaceae</taxon>
        <taxon>Burkholderia</taxon>
    </lineage>
</organism>
<dbReference type="GO" id="GO:0005524">
    <property type="term" value="F:ATP binding"/>
    <property type="evidence" value="ECO:0007669"/>
    <property type="project" value="UniProtKB-KW"/>
</dbReference>
<evidence type="ECO:0000259" key="20">
    <source>
        <dbReference type="Pfam" id="PF02706"/>
    </source>
</evidence>
<evidence type="ECO:0000256" key="2">
    <source>
        <dbReference type="ARBA" id="ARBA00008883"/>
    </source>
</evidence>
<comment type="catalytic activity">
    <reaction evidence="13">
        <text>L-tyrosyl-[protein] + ATP = O-phospho-L-tyrosyl-[protein] + ADP + H(+)</text>
        <dbReference type="Rhea" id="RHEA:10596"/>
        <dbReference type="Rhea" id="RHEA-COMP:10136"/>
        <dbReference type="Rhea" id="RHEA-COMP:20101"/>
        <dbReference type="ChEBI" id="CHEBI:15378"/>
        <dbReference type="ChEBI" id="CHEBI:30616"/>
        <dbReference type="ChEBI" id="CHEBI:46858"/>
        <dbReference type="ChEBI" id="CHEBI:61978"/>
        <dbReference type="ChEBI" id="CHEBI:456216"/>
    </reaction>
</comment>
<proteinExistence type="inferred from homology"/>
<evidence type="ECO:0000256" key="10">
    <source>
        <dbReference type="ARBA" id="ARBA00023136"/>
    </source>
</evidence>
<keyword evidence="3" id="KW-1003">Cell membrane</keyword>
<dbReference type="GO" id="GO:0005886">
    <property type="term" value="C:plasma membrane"/>
    <property type="evidence" value="ECO:0007669"/>
    <property type="project" value="UniProtKB-SubCell"/>
</dbReference>
<dbReference type="InterPro" id="IPR003856">
    <property type="entry name" value="LPS_length_determ_N"/>
</dbReference>
<name>A0A2A7SEV9_BURGA</name>
<keyword evidence="17" id="KW-0175">Coiled coil</keyword>
<keyword evidence="12" id="KW-0270">Exopolysaccharide synthesis</keyword>
<reference evidence="23" key="1">
    <citation type="submission" date="2017-09" db="EMBL/GenBank/DDBJ databases">
        <title>FDA dAtabase for Regulatory Grade micrObial Sequences (FDA-ARGOS): Supporting development and validation of Infectious Disease Dx tests.</title>
        <authorList>
            <person name="Minogue T."/>
            <person name="Wolcott M."/>
            <person name="Wasieloski L."/>
            <person name="Aguilar W."/>
            <person name="Moore D."/>
            <person name="Tallon L."/>
            <person name="Sadzewicz L."/>
            <person name="Ott S."/>
            <person name="Zhao X."/>
            <person name="Nagaraj S."/>
            <person name="Vavikolanu K."/>
            <person name="Aluvathingal J."/>
            <person name="Nadendla S."/>
            <person name="Sichtig H."/>
        </authorList>
    </citation>
    <scope>NUCLEOTIDE SEQUENCE [LARGE SCALE GENOMIC DNA]</scope>
    <source>
        <strain evidence="23">FDAARGOS_390</strain>
    </source>
</reference>
<keyword evidence="8" id="KW-0067">ATP-binding</keyword>
<dbReference type="InterPro" id="IPR050445">
    <property type="entry name" value="Bact_polysacc_biosynth/exp"/>
</dbReference>
<feature type="domain" description="CobQ/CobB/MinD/ParA nucleotide binding" evidence="19">
    <location>
        <begin position="549"/>
        <end position="720"/>
    </location>
</feature>
<sequence length="745" mass="80662">MIQAPAPSQHATEDGSETDFVAVLDILLESRWLIASITCVVLFAGLSYAIFSKPVFEANIMVQVEDSPDTSAAKSLLSDVSALFDVKSSAAAEEQILASRLVVERAVDKLKLFIDVSPKRFPLIGDWIARHHDGLSDPGLAGFGGYAWGAEQIDVARFDVPIRNEGDTFTLTALAGGRYRLEGGDLDAAVEGTIGKLEHFPSPRGPIVLQIASVTAKPGAAFLLVRNSRLKTVEDIRDRLNVQERVKQSDVVVASLQDTDPKWVSDTMNEIGRQYVRQNIERKSAEAAQSLEFLTAQLPQLKQQLADSEARLTKLRNERGTVDLSEEAKLALAQTADARTRLLELQQKRQELMSRFTARHPSVVAIDEQIAALGAYRGEAEQQIRRLPDLQQETVRLMLDAKVNTDLYTALLNNMQQLQLVQAGKVGNVRLVDTAAVPEVAVRPKKVLVALASLLLGLLAGCGAAIVRSMLFHGISDHNEIERRLGLAVYATVPNSEHQRELAQEAARKRGHQSILSIAFPGDPAVECLRSLRTALQFAMLEAKNDIVLIAGPAPNVGKTFVSSNLAVLMAGAGKRVLLIDGDIRKGCLHDYLGVPRGRGFTDLVDGSACVDDVVHRDVIEGLDFISTGTMPKNPGELLLNPSLATRLGDLSSRYDIVVIDSAPVLAVPDTGILGALAGTALLVTMAGKTKLGEIGESAKRFAQNGVRLNGIVFNGVNPRLGQYGYGSKYGGYRYIPYEYGTQDA</sequence>
<dbReference type="Pfam" id="PF13807">
    <property type="entry name" value="GNVR"/>
    <property type="match status" value="1"/>
</dbReference>
<accession>A0A2A7SEV9</accession>
<dbReference type="Pfam" id="PF23607">
    <property type="entry name" value="WZC_N"/>
    <property type="match status" value="1"/>
</dbReference>
<comment type="subcellular location">
    <subcellularLocation>
        <location evidence="1">Cell inner membrane</location>
        <topology evidence="1">Multi-pass membrane protein</topology>
    </subcellularLocation>
</comment>
<evidence type="ECO:0000256" key="13">
    <source>
        <dbReference type="ARBA" id="ARBA00053015"/>
    </source>
</evidence>
<evidence type="ECO:0000256" key="8">
    <source>
        <dbReference type="ARBA" id="ARBA00022840"/>
    </source>
</evidence>
<dbReference type="CDD" id="cd05387">
    <property type="entry name" value="BY-kinase"/>
    <property type="match status" value="1"/>
</dbReference>
<dbReference type="Pfam" id="PF02706">
    <property type="entry name" value="Wzz"/>
    <property type="match status" value="1"/>
</dbReference>
<keyword evidence="9 18" id="KW-1133">Transmembrane helix</keyword>
<dbReference type="InterPro" id="IPR005702">
    <property type="entry name" value="Wzc-like_C"/>
</dbReference>
<evidence type="ECO:0000256" key="18">
    <source>
        <dbReference type="SAM" id="Phobius"/>
    </source>
</evidence>
<evidence type="ECO:0000256" key="12">
    <source>
        <dbReference type="ARBA" id="ARBA00023169"/>
    </source>
</evidence>
<dbReference type="Pfam" id="PF01656">
    <property type="entry name" value="CbiA"/>
    <property type="match status" value="1"/>
</dbReference>
<evidence type="ECO:0000256" key="5">
    <source>
        <dbReference type="ARBA" id="ARBA00022692"/>
    </source>
</evidence>
<dbReference type="Gene3D" id="3.40.50.300">
    <property type="entry name" value="P-loop containing nucleotide triphosphate hydrolases"/>
    <property type="match status" value="1"/>
</dbReference>
<protein>
    <recommendedName>
        <fullName evidence="15">Putative tyrosine-protein kinase EpsB</fullName>
    </recommendedName>
    <alternativeName>
        <fullName evidence="16">EPS I polysaccharide export protein EpsB</fullName>
    </alternativeName>
</protein>
<dbReference type="InterPro" id="IPR027417">
    <property type="entry name" value="P-loop_NTPase"/>
</dbReference>
<evidence type="ECO:0000256" key="3">
    <source>
        <dbReference type="ARBA" id="ARBA00022475"/>
    </source>
</evidence>
<dbReference type="InterPro" id="IPR005700">
    <property type="entry name" value="EPS_ExoP-like"/>
</dbReference>
<dbReference type="NCBIfam" id="TIGR01007">
    <property type="entry name" value="eps_fam"/>
    <property type="match status" value="1"/>
</dbReference>
<dbReference type="SUPFAM" id="SSF52540">
    <property type="entry name" value="P-loop containing nucleoside triphosphate hydrolases"/>
    <property type="match status" value="1"/>
</dbReference>
<evidence type="ECO:0000256" key="9">
    <source>
        <dbReference type="ARBA" id="ARBA00022989"/>
    </source>
</evidence>
<dbReference type="InterPro" id="IPR032807">
    <property type="entry name" value="GNVR"/>
</dbReference>
<evidence type="ECO:0000256" key="6">
    <source>
        <dbReference type="ARBA" id="ARBA00022741"/>
    </source>
</evidence>
<evidence type="ECO:0000256" key="14">
    <source>
        <dbReference type="ARBA" id="ARBA00054296"/>
    </source>
</evidence>
<feature type="transmembrane region" description="Helical" evidence="18">
    <location>
        <begin position="32"/>
        <end position="51"/>
    </location>
</feature>
<evidence type="ECO:0000259" key="19">
    <source>
        <dbReference type="Pfam" id="PF01656"/>
    </source>
</evidence>
<dbReference type="GO" id="GO:0004713">
    <property type="term" value="F:protein tyrosine kinase activity"/>
    <property type="evidence" value="ECO:0007669"/>
    <property type="project" value="UniProtKB-KW"/>
</dbReference>
<feature type="domain" description="Polysaccharide chain length determinant N-terminal" evidence="20">
    <location>
        <begin position="17"/>
        <end position="110"/>
    </location>
</feature>
<comment type="similarity">
    <text evidence="2">Belongs to the etk/wzc family.</text>
</comment>
<comment type="function">
    <text evidence="14">Probably involved in polymerization and/or export of exopolysaccharide EPS I which functions as a virulence factor. May be involved in an ATP-dependent process in the pathway for EPS I production, possibly export of the trimeric repeat units across the inner membrane or their polymerization.</text>
</comment>
<evidence type="ECO:0000256" key="7">
    <source>
        <dbReference type="ARBA" id="ARBA00022777"/>
    </source>
</evidence>
<evidence type="ECO:0000256" key="15">
    <source>
        <dbReference type="ARBA" id="ARBA00067833"/>
    </source>
</evidence>
<evidence type="ECO:0000256" key="11">
    <source>
        <dbReference type="ARBA" id="ARBA00023137"/>
    </source>
</evidence>
<feature type="coiled-coil region" evidence="17">
    <location>
        <begin position="277"/>
        <end position="355"/>
    </location>
</feature>
<keyword evidence="4" id="KW-0808">Transferase</keyword>
<keyword evidence="10 18" id="KW-0472">Membrane</keyword>
<dbReference type="RefSeq" id="WP_096752638.1">
    <property type="nucleotide sequence ID" value="NZ_CADEPO010000006.1"/>
</dbReference>
<evidence type="ECO:0000259" key="21">
    <source>
        <dbReference type="Pfam" id="PF13807"/>
    </source>
</evidence>
<comment type="caution">
    <text evidence="22">The sequence shown here is derived from an EMBL/GenBank/DDBJ whole genome shotgun (WGS) entry which is preliminary data.</text>
</comment>
<dbReference type="GO" id="GO:0000271">
    <property type="term" value="P:polysaccharide biosynthetic process"/>
    <property type="evidence" value="ECO:0007669"/>
    <property type="project" value="UniProtKB-KW"/>
</dbReference>
<keyword evidence="5 18" id="KW-0812">Transmembrane</keyword>
<evidence type="ECO:0000256" key="17">
    <source>
        <dbReference type="SAM" id="Coils"/>
    </source>
</evidence>
<dbReference type="AlphaFoldDB" id="A0A2A7SEV9"/>
<dbReference type="GO" id="GO:0042802">
    <property type="term" value="F:identical protein binding"/>
    <property type="evidence" value="ECO:0007669"/>
    <property type="project" value="UniProtKB-ARBA"/>
</dbReference>
<dbReference type="NCBIfam" id="TIGR01005">
    <property type="entry name" value="eps_transp_fam"/>
    <property type="match status" value="1"/>
</dbReference>
<dbReference type="Proteomes" id="UP000220629">
    <property type="component" value="Unassembled WGS sequence"/>
</dbReference>
<dbReference type="PANTHER" id="PTHR32309">
    <property type="entry name" value="TYROSINE-PROTEIN KINASE"/>
    <property type="match status" value="1"/>
</dbReference>
<keyword evidence="7 22" id="KW-0418">Kinase</keyword>
<evidence type="ECO:0000313" key="23">
    <source>
        <dbReference type="Proteomes" id="UP000220629"/>
    </source>
</evidence>
<feature type="domain" description="Tyrosine-protein kinase G-rich" evidence="21">
    <location>
        <begin position="389"/>
        <end position="470"/>
    </location>
</feature>
<dbReference type="InterPro" id="IPR002586">
    <property type="entry name" value="CobQ/CobB/MinD/ParA_Nub-bd_dom"/>
</dbReference>